<name>A0A9K3CP52_9EUKA</name>
<feature type="region of interest" description="Disordered" evidence="2">
    <location>
        <begin position="156"/>
        <end position="186"/>
    </location>
</feature>
<accession>A0A9K3CP52</accession>
<dbReference type="EMBL" id="BDIP01000224">
    <property type="protein sequence ID" value="GIQ80709.1"/>
    <property type="molecule type" value="Genomic_DNA"/>
</dbReference>
<gene>
    <name evidence="3" type="ORF">KIPB_001547</name>
</gene>
<sequence length="186" mass="21154">MDLGMDSESEQNSEVEDRDPRASYWDSLTLDDVIGTVDLAMDKTSAVVKDTLHKLDGIQAEISRLSTPDAQETAREDRAKFAAMKKLEREIKERAAAAKAASNEIARQKRERKYQAQFLQVGTQVVRNKNKLKKLSRKQRIEMRENARLQQEAVIARDARRSERKGKQEKKRALIAAANAKKESTL</sequence>
<organism evidence="3 4">
    <name type="scientific">Kipferlia bialata</name>
    <dbReference type="NCBI Taxonomy" id="797122"/>
    <lineage>
        <taxon>Eukaryota</taxon>
        <taxon>Metamonada</taxon>
        <taxon>Carpediemonas-like organisms</taxon>
        <taxon>Kipferlia</taxon>
    </lineage>
</organism>
<evidence type="ECO:0000313" key="4">
    <source>
        <dbReference type="Proteomes" id="UP000265618"/>
    </source>
</evidence>
<evidence type="ECO:0000256" key="1">
    <source>
        <dbReference type="SAM" id="Coils"/>
    </source>
</evidence>
<protein>
    <submittedName>
        <fullName evidence="3">Uncharacterized protein</fullName>
    </submittedName>
</protein>
<dbReference type="AlphaFoldDB" id="A0A9K3CP52"/>
<feature type="region of interest" description="Disordered" evidence="2">
    <location>
        <begin position="1"/>
        <end position="22"/>
    </location>
</feature>
<keyword evidence="1" id="KW-0175">Coiled coil</keyword>
<keyword evidence="4" id="KW-1185">Reference proteome</keyword>
<evidence type="ECO:0000256" key="2">
    <source>
        <dbReference type="SAM" id="MobiDB-lite"/>
    </source>
</evidence>
<proteinExistence type="predicted"/>
<evidence type="ECO:0000313" key="3">
    <source>
        <dbReference type="EMBL" id="GIQ80709.1"/>
    </source>
</evidence>
<feature type="coiled-coil region" evidence="1">
    <location>
        <begin position="84"/>
        <end position="152"/>
    </location>
</feature>
<reference evidence="3 4" key="1">
    <citation type="journal article" date="2018" name="PLoS ONE">
        <title>The draft genome of Kipferlia bialata reveals reductive genome evolution in fornicate parasites.</title>
        <authorList>
            <person name="Tanifuji G."/>
            <person name="Takabayashi S."/>
            <person name="Kume K."/>
            <person name="Takagi M."/>
            <person name="Nakayama T."/>
            <person name="Kamikawa R."/>
            <person name="Inagaki Y."/>
            <person name="Hashimoto T."/>
        </authorList>
    </citation>
    <scope>NUCLEOTIDE SEQUENCE [LARGE SCALE GENOMIC DNA]</scope>
    <source>
        <strain evidence="3">NY0173</strain>
    </source>
</reference>
<comment type="caution">
    <text evidence="3">The sequence shown here is derived from an EMBL/GenBank/DDBJ whole genome shotgun (WGS) entry which is preliminary data.</text>
</comment>
<feature type="compositionally biased region" description="Acidic residues" evidence="2">
    <location>
        <begin position="1"/>
        <end position="17"/>
    </location>
</feature>
<dbReference type="Proteomes" id="UP000265618">
    <property type="component" value="Unassembled WGS sequence"/>
</dbReference>